<evidence type="ECO:0000256" key="1">
    <source>
        <dbReference type="SAM" id="MobiDB-lite"/>
    </source>
</evidence>
<comment type="caution">
    <text evidence="2">The sequence shown here is derived from an EMBL/GenBank/DDBJ whole genome shotgun (WGS) entry which is preliminary data.</text>
</comment>
<feature type="region of interest" description="Disordered" evidence="1">
    <location>
        <begin position="1"/>
        <end position="87"/>
    </location>
</feature>
<evidence type="ECO:0000313" key="3">
    <source>
        <dbReference type="Proteomes" id="UP001501285"/>
    </source>
</evidence>
<accession>A0ABP5G373</accession>
<dbReference type="EMBL" id="BAAANB010000021">
    <property type="protein sequence ID" value="GAA2038032.1"/>
    <property type="molecule type" value="Genomic_DNA"/>
</dbReference>
<feature type="compositionally biased region" description="Polar residues" evidence="1">
    <location>
        <begin position="77"/>
        <end position="87"/>
    </location>
</feature>
<protein>
    <submittedName>
        <fullName evidence="2">Uncharacterized protein</fullName>
    </submittedName>
</protein>
<dbReference type="Proteomes" id="UP001501285">
    <property type="component" value="Unassembled WGS sequence"/>
</dbReference>
<evidence type="ECO:0000313" key="2">
    <source>
        <dbReference type="EMBL" id="GAA2038032.1"/>
    </source>
</evidence>
<gene>
    <name evidence="2" type="ORF">GCM10009740_32620</name>
</gene>
<name>A0ABP5G373_9MICO</name>
<keyword evidence="3" id="KW-1185">Reference proteome</keyword>
<feature type="compositionally biased region" description="Basic and acidic residues" evidence="1">
    <location>
        <begin position="26"/>
        <end position="55"/>
    </location>
</feature>
<organism evidence="2 3">
    <name type="scientific">Terrabacter terrae</name>
    <dbReference type="NCBI Taxonomy" id="318434"/>
    <lineage>
        <taxon>Bacteria</taxon>
        <taxon>Bacillati</taxon>
        <taxon>Actinomycetota</taxon>
        <taxon>Actinomycetes</taxon>
        <taxon>Micrococcales</taxon>
        <taxon>Intrasporangiaceae</taxon>
        <taxon>Terrabacter</taxon>
    </lineage>
</organism>
<sequence>MRLGAQNEHTRGRDVLDDELGGAGRTVRDGVAGHELPHQGRVEPLRAHAVEDGVAHRRRKEGNEGTTSKHGGIQRRAGTSSDHTADC</sequence>
<reference evidence="3" key="1">
    <citation type="journal article" date="2019" name="Int. J. Syst. Evol. Microbiol.">
        <title>The Global Catalogue of Microorganisms (GCM) 10K type strain sequencing project: providing services to taxonomists for standard genome sequencing and annotation.</title>
        <authorList>
            <consortium name="The Broad Institute Genomics Platform"/>
            <consortium name="The Broad Institute Genome Sequencing Center for Infectious Disease"/>
            <person name="Wu L."/>
            <person name="Ma J."/>
        </authorList>
    </citation>
    <scope>NUCLEOTIDE SEQUENCE [LARGE SCALE GENOMIC DNA]</scope>
    <source>
        <strain evidence="3">JCM 14283</strain>
    </source>
</reference>
<proteinExistence type="predicted"/>